<keyword evidence="1" id="KW-1133">Transmembrane helix</keyword>
<accession>A0A937FJ69</accession>
<reference evidence="2" key="1">
    <citation type="submission" date="2021-01" db="EMBL/GenBank/DDBJ databases">
        <title>Genome public.</title>
        <authorList>
            <person name="Liu C."/>
            <person name="Sun Q."/>
        </authorList>
    </citation>
    <scope>NUCLEOTIDE SEQUENCE</scope>
    <source>
        <strain evidence="2">YIM B02565</strain>
    </source>
</reference>
<gene>
    <name evidence="2" type="ORF">JK634_15490</name>
</gene>
<proteinExistence type="predicted"/>
<dbReference type="Proteomes" id="UP000623681">
    <property type="component" value="Unassembled WGS sequence"/>
</dbReference>
<keyword evidence="1" id="KW-0812">Transmembrane</keyword>
<comment type="caution">
    <text evidence="2">The sequence shown here is derived from an EMBL/GenBank/DDBJ whole genome shotgun (WGS) entry which is preliminary data.</text>
</comment>
<evidence type="ECO:0000256" key="1">
    <source>
        <dbReference type="SAM" id="Phobius"/>
    </source>
</evidence>
<keyword evidence="3" id="KW-1185">Reference proteome</keyword>
<name>A0A937FJ69_9CLOT</name>
<keyword evidence="1" id="KW-0472">Membrane</keyword>
<sequence>MNPKEKIPFKKIITNLIFFDVTFIFTSLILRKSLANVNWSIMLFGSAAYVLTALYLNSKAPKKE</sequence>
<dbReference type="EMBL" id="JAESWA010000023">
    <property type="protein sequence ID" value="MBL4933217.1"/>
    <property type="molecule type" value="Genomic_DNA"/>
</dbReference>
<evidence type="ECO:0000313" key="3">
    <source>
        <dbReference type="Proteomes" id="UP000623681"/>
    </source>
</evidence>
<organism evidence="2 3">
    <name type="scientific">Clostridium paridis</name>
    <dbReference type="NCBI Taxonomy" id="2803863"/>
    <lineage>
        <taxon>Bacteria</taxon>
        <taxon>Bacillati</taxon>
        <taxon>Bacillota</taxon>
        <taxon>Clostridia</taxon>
        <taxon>Eubacteriales</taxon>
        <taxon>Clostridiaceae</taxon>
        <taxon>Clostridium</taxon>
    </lineage>
</organism>
<feature type="transmembrane region" description="Helical" evidence="1">
    <location>
        <begin position="12"/>
        <end position="31"/>
    </location>
</feature>
<evidence type="ECO:0000313" key="2">
    <source>
        <dbReference type="EMBL" id="MBL4933217.1"/>
    </source>
</evidence>
<feature type="transmembrane region" description="Helical" evidence="1">
    <location>
        <begin position="37"/>
        <end position="56"/>
    </location>
</feature>
<dbReference type="RefSeq" id="WP_202768623.1">
    <property type="nucleotide sequence ID" value="NZ_JAESWA010000023.1"/>
</dbReference>
<dbReference type="AlphaFoldDB" id="A0A937FJ69"/>
<protein>
    <submittedName>
        <fullName evidence="2">Uncharacterized protein</fullName>
    </submittedName>
</protein>